<dbReference type="NCBIfam" id="TIGR00436">
    <property type="entry name" value="era"/>
    <property type="match status" value="1"/>
</dbReference>
<comment type="function">
    <text evidence="6">An essential GTPase that binds both GDP and GTP, with rapid nucleotide exchange. Plays a role in 16S rRNA processing and 30S ribosomal subunit biogenesis and possibly also in cell cycle regulation and energy metabolism.</text>
</comment>
<dbReference type="PANTHER" id="PTHR42698">
    <property type="entry name" value="GTPASE ERA"/>
    <property type="match status" value="1"/>
</dbReference>
<dbReference type="Pfam" id="PF01926">
    <property type="entry name" value="MMR_HSR1"/>
    <property type="match status" value="1"/>
</dbReference>
<dbReference type="GO" id="GO:0005829">
    <property type="term" value="C:cytosol"/>
    <property type="evidence" value="ECO:0007669"/>
    <property type="project" value="TreeGrafter"/>
</dbReference>
<keyword evidence="6" id="KW-0699">rRNA-binding</keyword>
<dbReference type="PATRIC" id="fig|888050.3.peg.231"/>
<evidence type="ECO:0000256" key="8">
    <source>
        <dbReference type="RuleBase" id="RU003761"/>
    </source>
</evidence>
<comment type="caution">
    <text evidence="12">The sequence shown here is derived from an EMBL/GenBank/DDBJ whole genome shotgun (WGS) entry which is preliminary data.</text>
</comment>
<dbReference type="InterPro" id="IPR009019">
    <property type="entry name" value="KH_sf_prok-type"/>
</dbReference>
<dbReference type="NCBIfam" id="NF000908">
    <property type="entry name" value="PRK00089.1"/>
    <property type="match status" value="1"/>
</dbReference>
<dbReference type="GO" id="GO:0005886">
    <property type="term" value="C:plasma membrane"/>
    <property type="evidence" value="ECO:0007669"/>
    <property type="project" value="UniProtKB-SubCell"/>
</dbReference>
<dbReference type="InterPro" id="IPR027417">
    <property type="entry name" value="P-loop_NTPase"/>
</dbReference>
<dbReference type="InterPro" id="IPR015946">
    <property type="entry name" value="KH_dom-like_a/b"/>
</dbReference>
<dbReference type="CDD" id="cd22534">
    <property type="entry name" value="KH-II_Era"/>
    <property type="match status" value="1"/>
</dbReference>
<keyword evidence="6" id="KW-0472">Membrane</keyword>
<dbReference type="PANTHER" id="PTHR42698:SF1">
    <property type="entry name" value="GTPASE ERA, MITOCHONDRIAL"/>
    <property type="match status" value="1"/>
</dbReference>
<keyword evidence="6" id="KW-1003">Cell membrane</keyword>
<dbReference type="InterPro" id="IPR005225">
    <property type="entry name" value="Small_GTP-bd"/>
</dbReference>
<dbReference type="GO" id="GO:0070181">
    <property type="term" value="F:small ribosomal subunit rRNA binding"/>
    <property type="evidence" value="ECO:0007669"/>
    <property type="project" value="UniProtKB-UniRule"/>
</dbReference>
<dbReference type="InterPro" id="IPR006073">
    <property type="entry name" value="GTP-bd"/>
</dbReference>
<comment type="similarity">
    <text evidence="1 6 7 8">Belongs to the TRAFAC class TrmE-Era-EngA-EngB-Septin-like GTPase superfamily. Era GTPase family.</text>
</comment>
<evidence type="ECO:0000256" key="2">
    <source>
        <dbReference type="ARBA" id="ARBA00020484"/>
    </source>
</evidence>
<name>N6X585_9ACTO</name>
<feature type="region of interest" description="G3" evidence="7">
    <location>
        <begin position="200"/>
        <end position="203"/>
    </location>
</feature>
<dbReference type="GO" id="GO:0000028">
    <property type="term" value="P:ribosomal small subunit assembly"/>
    <property type="evidence" value="ECO:0007669"/>
    <property type="project" value="TreeGrafter"/>
</dbReference>
<evidence type="ECO:0000256" key="9">
    <source>
        <dbReference type="SAM" id="MobiDB-lite"/>
    </source>
</evidence>
<feature type="binding site" evidence="6">
    <location>
        <begin position="200"/>
        <end position="204"/>
    </location>
    <ligand>
        <name>GTP</name>
        <dbReference type="ChEBI" id="CHEBI:37565"/>
    </ligand>
</feature>
<keyword evidence="4 6" id="KW-0694">RNA-binding</keyword>
<dbReference type="Proteomes" id="UP000013015">
    <property type="component" value="Unassembled WGS sequence"/>
</dbReference>
<dbReference type="SUPFAM" id="SSF52540">
    <property type="entry name" value="P-loop containing nucleoside triphosphate hydrolases"/>
    <property type="match status" value="1"/>
</dbReference>
<feature type="domain" description="KH type-2" evidence="10">
    <location>
        <begin position="343"/>
        <end position="427"/>
    </location>
</feature>
<evidence type="ECO:0000256" key="6">
    <source>
        <dbReference type="HAMAP-Rule" id="MF_00367"/>
    </source>
</evidence>
<feature type="region of interest" description="Disordered" evidence="9">
    <location>
        <begin position="1"/>
        <end position="26"/>
    </location>
</feature>
<dbReference type="HOGENOM" id="CLU_038009_0_1_11"/>
<dbReference type="GO" id="GO:0043024">
    <property type="term" value="F:ribosomal small subunit binding"/>
    <property type="evidence" value="ECO:0007669"/>
    <property type="project" value="TreeGrafter"/>
</dbReference>
<dbReference type="GO" id="GO:0003924">
    <property type="term" value="F:GTPase activity"/>
    <property type="evidence" value="ECO:0007669"/>
    <property type="project" value="UniProtKB-UniRule"/>
</dbReference>
<dbReference type="Gene3D" id="3.30.300.20">
    <property type="match status" value="1"/>
</dbReference>
<organism evidence="12 13">
    <name type="scientific">Schaalia cardiffensis F0333</name>
    <dbReference type="NCBI Taxonomy" id="888050"/>
    <lineage>
        <taxon>Bacteria</taxon>
        <taxon>Bacillati</taxon>
        <taxon>Actinomycetota</taxon>
        <taxon>Actinomycetes</taxon>
        <taxon>Actinomycetales</taxon>
        <taxon>Actinomycetaceae</taxon>
        <taxon>Schaalia</taxon>
    </lineage>
</organism>
<evidence type="ECO:0000256" key="1">
    <source>
        <dbReference type="ARBA" id="ARBA00007921"/>
    </source>
</evidence>
<evidence type="ECO:0000313" key="12">
    <source>
        <dbReference type="EMBL" id="ENO18901.1"/>
    </source>
</evidence>
<dbReference type="HAMAP" id="MF_00367">
    <property type="entry name" value="GTPase_Era"/>
    <property type="match status" value="1"/>
</dbReference>
<dbReference type="EMBL" id="AQHZ01000005">
    <property type="protein sequence ID" value="ENO18901.1"/>
    <property type="molecule type" value="Genomic_DNA"/>
</dbReference>
<keyword evidence="13" id="KW-1185">Reference proteome</keyword>
<feature type="binding site" evidence="6">
    <location>
        <begin position="262"/>
        <end position="265"/>
    </location>
    <ligand>
        <name>GTP</name>
        <dbReference type="ChEBI" id="CHEBI:37565"/>
    </ligand>
</feature>
<feature type="region of interest" description="G5" evidence="7">
    <location>
        <begin position="291"/>
        <end position="293"/>
    </location>
</feature>
<sequence>MKTLEPAVRTEDMRFPSDDELMAGPNAFEGIEFDEETLSRLEAGEDVEAVASVSSEEKTASTLEEQPADGSTDEGFSDSDDEAADEGAFEDDDEAAADEAADWDEDWEETDPDEVFARLEDLKGLREDANAGAGLMMPEYPKDFRAGFVSIVGRPNVGKSTLTNALVGQKIAITSGRPETTRHNIRGIVHKENSQIVLVDTPGYHRPRTLLGKRLNDMVREALAEVDCVVFCLPADQRIGPGDQFIARELRDVRRPIIAVATKADLVSRDRLMKHLLSIDAMGDFAAIVPVSAHTGEGVDILSDVLSQNVPLSPPLYPAGDVTDESRDTLIAEFIREAALEGVRDELPHSLAVQVEEIIDRPQREGDTRRPLVDVHVNVYVERDSQKAIIIGKRGSRLKEIGSRSRPLIEELLDKRVYLDLHVRTAKDWQSDPKMLGRLGF</sequence>
<dbReference type="GO" id="GO:0005525">
    <property type="term" value="F:GTP binding"/>
    <property type="evidence" value="ECO:0007669"/>
    <property type="project" value="UniProtKB-UniRule"/>
</dbReference>
<dbReference type="InterPro" id="IPR030388">
    <property type="entry name" value="G_ERA_dom"/>
</dbReference>
<accession>N6X585</accession>
<comment type="subcellular location">
    <subcellularLocation>
        <location evidence="6">Cytoplasm</location>
    </subcellularLocation>
    <subcellularLocation>
        <location evidence="6">Cell membrane</location>
        <topology evidence="6">Peripheral membrane protein</topology>
    </subcellularLocation>
</comment>
<keyword evidence="6" id="KW-0690">Ribosome biogenesis</keyword>
<evidence type="ECO:0000259" key="10">
    <source>
        <dbReference type="PROSITE" id="PS50823"/>
    </source>
</evidence>
<dbReference type="CDD" id="cd04163">
    <property type="entry name" value="Era"/>
    <property type="match status" value="1"/>
</dbReference>
<evidence type="ECO:0000256" key="4">
    <source>
        <dbReference type="ARBA" id="ARBA00022884"/>
    </source>
</evidence>
<evidence type="ECO:0000313" key="13">
    <source>
        <dbReference type="Proteomes" id="UP000013015"/>
    </source>
</evidence>
<dbReference type="SUPFAM" id="SSF54814">
    <property type="entry name" value="Prokaryotic type KH domain (KH-domain type II)"/>
    <property type="match status" value="1"/>
</dbReference>
<evidence type="ECO:0000259" key="11">
    <source>
        <dbReference type="PROSITE" id="PS51713"/>
    </source>
</evidence>
<evidence type="ECO:0000256" key="5">
    <source>
        <dbReference type="ARBA" id="ARBA00023134"/>
    </source>
</evidence>
<dbReference type="InterPro" id="IPR005662">
    <property type="entry name" value="GTPase_Era-like"/>
</dbReference>
<dbReference type="Pfam" id="PF07650">
    <property type="entry name" value="KH_2"/>
    <property type="match status" value="1"/>
</dbReference>
<dbReference type="PROSITE" id="PS50823">
    <property type="entry name" value="KH_TYPE_2"/>
    <property type="match status" value="1"/>
</dbReference>
<feature type="region of interest" description="G4" evidence="7">
    <location>
        <begin position="262"/>
        <end position="265"/>
    </location>
</feature>
<dbReference type="InterPro" id="IPR004044">
    <property type="entry name" value="KH_dom_type_2"/>
</dbReference>
<dbReference type="Gene3D" id="3.40.50.300">
    <property type="entry name" value="P-loop containing nucleotide triphosphate hydrolases"/>
    <property type="match status" value="1"/>
</dbReference>
<keyword evidence="3 6" id="KW-0547">Nucleotide-binding</keyword>
<dbReference type="eggNOG" id="COG1159">
    <property type="taxonomic scope" value="Bacteria"/>
</dbReference>
<feature type="region of interest" description="G2" evidence="7">
    <location>
        <begin position="179"/>
        <end position="183"/>
    </location>
</feature>
<feature type="compositionally biased region" description="Basic and acidic residues" evidence="9">
    <location>
        <begin position="8"/>
        <end position="17"/>
    </location>
</feature>
<feature type="region of interest" description="Disordered" evidence="9">
    <location>
        <begin position="47"/>
        <end position="111"/>
    </location>
</feature>
<protein>
    <recommendedName>
        <fullName evidence="2 6">GTPase Era</fullName>
    </recommendedName>
</protein>
<gene>
    <name evidence="6 12" type="primary">era</name>
    <name evidence="12" type="ORF">HMPREF9004_0236</name>
</gene>
<dbReference type="STRING" id="888050.HMPREF9004_0236"/>
<dbReference type="PROSITE" id="PS51713">
    <property type="entry name" value="G_ERA"/>
    <property type="match status" value="1"/>
</dbReference>
<feature type="binding site" evidence="6">
    <location>
        <begin position="153"/>
        <end position="160"/>
    </location>
    <ligand>
        <name>GTP</name>
        <dbReference type="ChEBI" id="CHEBI:37565"/>
    </ligand>
</feature>
<dbReference type="FunFam" id="3.40.50.300:FF:000094">
    <property type="entry name" value="GTPase Era"/>
    <property type="match status" value="1"/>
</dbReference>
<feature type="compositionally biased region" description="Acidic residues" evidence="9">
    <location>
        <begin position="71"/>
        <end position="111"/>
    </location>
</feature>
<keyword evidence="5 6" id="KW-0342">GTP-binding</keyword>
<evidence type="ECO:0000256" key="7">
    <source>
        <dbReference type="PROSITE-ProRule" id="PRU01050"/>
    </source>
</evidence>
<feature type="region of interest" description="G1" evidence="7">
    <location>
        <begin position="153"/>
        <end position="160"/>
    </location>
</feature>
<keyword evidence="6" id="KW-0963">Cytoplasm</keyword>
<feature type="domain" description="Era-type G" evidence="11">
    <location>
        <begin position="145"/>
        <end position="315"/>
    </location>
</feature>
<comment type="subunit">
    <text evidence="6">Monomer.</text>
</comment>
<evidence type="ECO:0000256" key="3">
    <source>
        <dbReference type="ARBA" id="ARBA00022741"/>
    </source>
</evidence>
<dbReference type="AlphaFoldDB" id="N6X585"/>
<dbReference type="NCBIfam" id="TIGR00231">
    <property type="entry name" value="small_GTP"/>
    <property type="match status" value="1"/>
</dbReference>
<reference evidence="12 13" key="1">
    <citation type="submission" date="2013-03" db="EMBL/GenBank/DDBJ databases">
        <title>Reference genome for the Human Microbiome Project.</title>
        <authorList>
            <person name="Aqrawi P."/>
            <person name="Ayvaz T."/>
            <person name="Bess C."/>
            <person name="Blankenburg K."/>
            <person name="Coyle M."/>
            <person name="Deng J."/>
            <person name="Forbes L."/>
            <person name="Fowler G."/>
            <person name="Francisco L."/>
            <person name="Fu Q."/>
            <person name="Gibbs R."/>
            <person name="Gross S."/>
            <person name="Gubbala S."/>
            <person name="Hale W."/>
            <person name="Hemphill L."/>
            <person name="Highlander S."/>
            <person name="Hirani K."/>
            <person name="Jackson L."/>
            <person name="Jakkamsetti A."/>
            <person name="Javaid M."/>
            <person name="Jayaseelan J.C."/>
            <person name="Jiang H."/>
            <person name="Joshi V."/>
            <person name="Korchina V."/>
            <person name="Kovar C."/>
            <person name="Lara F."/>
            <person name="Lee S."/>
            <person name="Liu Y."/>
            <person name="Mata R."/>
            <person name="Mathew T."/>
            <person name="Munidasa M."/>
            <person name="Muzny D."/>
            <person name="Nazareth L."/>
            <person name="Ngo R."/>
            <person name="Nguyen L."/>
            <person name="Nguyen N."/>
            <person name="Okwuonu G."/>
            <person name="Ongeri F."/>
            <person name="Palculict T."/>
            <person name="Patil S."/>
            <person name="Petrosino J."/>
            <person name="Pham C."/>
            <person name="Pham P."/>
            <person name="Pu L.-L."/>
            <person name="Qin X."/>
            <person name="Qu J."/>
            <person name="Reid J."/>
            <person name="Ross M."/>
            <person name="Ruth R."/>
            <person name="Saada N."/>
            <person name="San Lucas F."/>
            <person name="Santibanez J."/>
            <person name="Shang Y."/>
            <person name="Simmons D."/>
            <person name="Song X.-Z."/>
            <person name="Tang L.-Y."/>
            <person name="Thornton R."/>
            <person name="Warren J."/>
            <person name="Weissenberger G."/>
            <person name="Wilczek-Boney K."/>
            <person name="Worley K."/>
            <person name="Youmans B."/>
            <person name="Zhang J."/>
            <person name="Zhang L."/>
            <person name="Zhao Z."/>
            <person name="Zhou C."/>
            <person name="Zhu D."/>
            <person name="Zhu Y."/>
        </authorList>
    </citation>
    <scope>NUCLEOTIDE SEQUENCE [LARGE SCALE GENOMIC DNA]</scope>
    <source>
        <strain evidence="12 13">F0333</strain>
    </source>
</reference>
<proteinExistence type="inferred from homology"/>